<dbReference type="OrthoDB" id="10009368at2759"/>
<dbReference type="PANTHER" id="PTHR23301">
    <property type="entry name" value="CHITIN BINDING PERITROPHIN-A"/>
    <property type="match status" value="1"/>
</dbReference>
<keyword evidence="3" id="KW-0677">Repeat</keyword>
<organism evidence="8 9">
    <name type="scientific">Adineta steineri</name>
    <dbReference type="NCBI Taxonomy" id="433720"/>
    <lineage>
        <taxon>Eukaryota</taxon>
        <taxon>Metazoa</taxon>
        <taxon>Spiralia</taxon>
        <taxon>Gnathifera</taxon>
        <taxon>Rotifera</taxon>
        <taxon>Eurotatoria</taxon>
        <taxon>Bdelloidea</taxon>
        <taxon>Adinetida</taxon>
        <taxon>Adinetidae</taxon>
        <taxon>Adineta</taxon>
    </lineage>
</organism>
<accession>A0A815RAM9</accession>
<dbReference type="AlphaFoldDB" id="A0A815RAM9"/>
<dbReference type="GO" id="GO:0005576">
    <property type="term" value="C:extracellular region"/>
    <property type="evidence" value="ECO:0007669"/>
    <property type="project" value="InterPro"/>
</dbReference>
<gene>
    <name evidence="8" type="ORF">QVE165_LOCUS41743</name>
</gene>
<reference evidence="8" key="1">
    <citation type="submission" date="2021-02" db="EMBL/GenBank/DDBJ databases">
        <authorList>
            <person name="Nowell W R."/>
        </authorList>
    </citation>
    <scope>NUCLEOTIDE SEQUENCE</scope>
</reference>
<dbReference type="Pfam" id="PF01607">
    <property type="entry name" value="CBM_14"/>
    <property type="match status" value="3"/>
</dbReference>
<dbReference type="SMART" id="SM00494">
    <property type="entry name" value="ChtBD2"/>
    <property type="match status" value="3"/>
</dbReference>
<comment type="caution">
    <text evidence="8">The sequence shown here is derived from an EMBL/GenBank/DDBJ whole genome shotgun (WGS) entry which is preliminary data.</text>
</comment>
<sequence>MITIKSIECLPNELWLLFMSFLPPIDLYRALAGLNHRINYLLSSMTPRPVLDTSQCAGDGIYFSNLHQLIAGKDIWSQFLLSSIDTIRLYGTLAGDALFKYYQSPKHLSSNQTSFSHSFPSLRRLYITEISEKIEVSQLFVPLSTTLSDVYFTFAAPMRRSSYYKVVNDFTNHSLSFYRMVFDVEDDDIGEDTDSYHYGWKRMYLPNTVYLSLCIKRLDDLFNLLDTQALPVLDHLSVVFITRDLKYDAEMVNVNNITSRLRSLKLRYMSMNNLLVFLSSVHMPLLEKLTLIDIHDNTLNRLSEFQKYFETKTNLPGLRPSSFRFLLRFPGELESKWNTYRYLQWPLDVVNIDHCLEEHRLSTTAYYRSRALSLPKKYSLLIFTRSSLPSHRIIHNYSAAVTLKQTSSIKWTCDYIDNSEQVFEVLSNQDSRRRCLSMQDYGLLYTQQRYVENMLRSFYKLDDPNRTIKRKSMFQICLLYCILTIQNVISKNSEFVCPQDGRWPHPTDCEKYYTCNTGISIEGWCGTGMTYDPEHKRCDLSKNIDCQNGERPGWTPPEGWGQSESVTSYVITKTTKSFDDDDDDNKNEVVKKTTRTPKRRKTTTRLATIATKAARLHVTLSISQLIENSECTFQGHMPDPDNCQTYYACREDVVTRVHCPEKQLFDEDTRICNDYRKVFCANRPVNERGYDPCIGQQNGWYVDNENQCRSYYLCTEQRKTKMGECTSSFKWNSAKLRCDDPRNIAIPCGLRSNNAIPLFHQHYLTIVIIFSSFSYLLTY</sequence>
<feature type="region of interest" description="Disordered" evidence="6">
    <location>
        <begin position="577"/>
        <end position="600"/>
    </location>
</feature>
<name>A0A815RAM9_9BILA</name>
<keyword evidence="5" id="KW-0325">Glycoprotein</keyword>
<feature type="domain" description="Chitin-binding type-2" evidence="7">
    <location>
        <begin position="494"/>
        <end position="548"/>
    </location>
</feature>
<evidence type="ECO:0000256" key="1">
    <source>
        <dbReference type="ARBA" id="ARBA00022669"/>
    </source>
</evidence>
<evidence type="ECO:0000259" key="7">
    <source>
        <dbReference type="PROSITE" id="PS50940"/>
    </source>
</evidence>
<dbReference type="InterPro" id="IPR036508">
    <property type="entry name" value="Chitin-bd_dom_sf"/>
</dbReference>
<dbReference type="PROSITE" id="PS50940">
    <property type="entry name" value="CHIT_BIND_II"/>
    <property type="match status" value="3"/>
</dbReference>
<evidence type="ECO:0000313" key="8">
    <source>
        <dbReference type="EMBL" id="CAF1473280.1"/>
    </source>
</evidence>
<evidence type="ECO:0000256" key="3">
    <source>
        <dbReference type="ARBA" id="ARBA00022737"/>
    </source>
</evidence>
<feature type="domain" description="Chitin-binding type-2" evidence="7">
    <location>
        <begin position="628"/>
        <end position="682"/>
    </location>
</feature>
<evidence type="ECO:0000256" key="5">
    <source>
        <dbReference type="ARBA" id="ARBA00023180"/>
    </source>
</evidence>
<dbReference type="PANTHER" id="PTHR23301:SF106">
    <property type="entry name" value="CHITIN-BINDING TYPE-2 DOMAIN-CONTAINING PROTEIN-RELATED"/>
    <property type="match status" value="1"/>
</dbReference>
<keyword evidence="4" id="KW-1015">Disulfide bond</keyword>
<dbReference type="Proteomes" id="UP000663832">
    <property type="component" value="Unassembled WGS sequence"/>
</dbReference>
<evidence type="ECO:0000256" key="6">
    <source>
        <dbReference type="SAM" id="MobiDB-lite"/>
    </source>
</evidence>
<dbReference type="SUPFAM" id="SSF57625">
    <property type="entry name" value="Invertebrate chitin-binding proteins"/>
    <property type="match status" value="3"/>
</dbReference>
<dbReference type="InterPro" id="IPR002557">
    <property type="entry name" value="Chitin-bd_dom"/>
</dbReference>
<evidence type="ECO:0000313" key="9">
    <source>
        <dbReference type="Proteomes" id="UP000663832"/>
    </source>
</evidence>
<dbReference type="EMBL" id="CAJNOM010000502">
    <property type="protein sequence ID" value="CAF1473280.1"/>
    <property type="molecule type" value="Genomic_DNA"/>
</dbReference>
<dbReference type="InterPro" id="IPR051940">
    <property type="entry name" value="Chitin_bind-dev_reg"/>
</dbReference>
<proteinExistence type="predicted"/>
<dbReference type="Gene3D" id="2.170.140.10">
    <property type="entry name" value="Chitin binding domain"/>
    <property type="match status" value="3"/>
</dbReference>
<feature type="domain" description="Chitin-binding type-2" evidence="7">
    <location>
        <begin position="690"/>
        <end position="750"/>
    </location>
</feature>
<evidence type="ECO:0000256" key="2">
    <source>
        <dbReference type="ARBA" id="ARBA00022729"/>
    </source>
</evidence>
<keyword evidence="2" id="KW-0732">Signal</keyword>
<dbReference type="GO" id="GO:0008061">
    <property type="term" value="F:chitin binding"/>
    <property type="evidence" value="ECO:0007669"/>
    <property type="project" value="UniProtKB-KW"/>
</dbReference>
<protein>
    <recommendedName>
        <fullName evidence="7">Chitin-binding type-2 domain-containing protein</fullName>
    </recommendedName>
</protein>
<keyword evidence="9" id="KW-1185">Reference proteome</keyword>
<evidence type="ECO:0000256" key="4">
    <source>
        <dbReference type="ARBA" id="ARBA00023157"/>
    </source>
</evidence>
<keyword evidence="1" id="KW-0147">Chitin-binding</keyword>